<organism evidence="4 5">
    <name type="scientific">Saponaria officinalis</name>
    <name type="common">Common soapwort</name>
    <name type="synonym">Lychnis saponaria</name>
    <dbReference type="NCBI Taxonomy" id="3572"/>
    <lineage>
        <taxon>Eukaryota</taxon>
        <taxon>Viridiplantae</taxon>
        <taxon>Streptophyta</taxon>
        <taxon>Embryophyta</taxon>
        <taxon>Tracheophyta</taxon>
        <taxon>Spermatophyta</taxon>
        <taxon>Magnoliopsida</taxon>
        <taxon>eudicotyledons</taxon>
        <taxon>Gunneridae</taxon>
        <taxon>Pentapetalae</taxon>
        <taxon>Caryophyllales</taxon>
        <taxon>Caryophyllaceae</taxon>
        <taxon>Caryophylleae</taxon>
        <taxon>Saponaria</taxon>
    </lineage>
</organism>
<feature type="domain" description="Multiple myeloma tumor-associated protein 2-like N-terminal" evidence="2">
    <location>
        <begin position="4"/>
        <end position="53"/>
    </location>
</feature>
<accession>A0AAW1GSL2</accession>
<feature type="compositionally biased region" description="Basic and acidic residues" evidence="1">
    <location>
        <begin position="152"/>
        <end position="174"/>
    </location>
</feature>
<dbReference type="Pfam" id="PF10159">
    <property type="entry name" value="MMtag"/>
    <property type="match status" value="1"/>
</dbReference>
<gene>
    <name evidence="3" type="ORF">RND81_14G207600</name>
    <name evidence="4" type="ORF">RND81_14G207700</name>
</gene>
<keyword evidence="5" id="KW-1185">Reference proteome</keyword>
<sequence>MSDMINNGTKHKSNDLCWYSKDTNSRGADQEALKAEIQRIKEEEEQSMREGLGLAPKRSNNRPQGNRLDKHEFVKRGSTAEDLGAGHADAAQVQGLGFARAPRISDPPISVPPGTSDVAVVQTEAAPEPSVRTKKEESDEDVRQKKRKHNERKRERHDERKHEKHEERECDKHERREKRHSRDSKDKRKS</sequence>
<feature type="compositionally biased region" description="Basic and acidic residues" evidence="1">
    <location>
        <begin position="67"/>
        <end position="79"/>
    </location>
</feature>
<feature type="compositionally biased region" description="Basic and acidic residues" evidence="1">
    <location>
        <begin position="131"/>
        <end position="143"/>
    </location>
</feature>
<evidence type="ECO:0000313" key="4">
    <source>
        <dbReference type="EMBL" id="KAK9666741.1"/>
    </source>
</evidence>
<dbReference type="PANTHER" id="PTHR14580:SF0">
    <property type="entry name" value="MULTIPLE MYELOMA TUMOR-ASSOCIATED PROTEIN 2"/>
    <property type="match status" value="1"/>
</dbReference>
<evidence type="ECO:0000313" key="5">
    <source>
        <dbReference type="Proteomes" id="UP001443914"/>
    </source>
</evidence>
<evidence type="ECO:0000259" key="2">
    <source>
        <dbReference type="Pfam" id="PF10159"/>
    </source>
</evidence>
<proteinExistence type="predicted"/>
<dbReference type="EMBL" id="JBDFQZ010000014">
    <property type="protein sequence ID" value="KAK9666741.1"/>
    <property type="molecule type" value="Genomic_DNA"/>
</dbReference>
<reference evidence="4 5" key="1">
    <citation type="submission" date="2024-03" db="EMBL/GenBank/DDBJ databases">
        <title>WGS assembly of Saponaria officinalis var. Norfolk2.</title>
        <authorList>
            <person name="Jenkins J."/>
            <person name="Shu S."/>
            <person name="Grimwood J."/>
            <person name="Barry K."/>
            <person name="Goodstein D."/>
            <person name="Schmutz J."/>
            <person name="Leebens-Mack J."/>
            <person name="Osbourn A."/>
        </authorList>
    </citation>
    <scope>NUCLEOTIDE SEQUENCE [LARGE SCALE GENOMIC DNA]</scope>
    <source>
        <strain evidence="5">cv. Norfolk2</strain>
        <strain evidence="4">JIC</strain>
        <tissue evidence="4">Leaf</tissue>
    </source>
</reference>
<name>A0AAW1GSL2_SAPOF</name>
<evidence type="ECO:0000313" key="3">
    <source>
        <dbReference type="EMBL" id="KAK9666740.1"/>
    </source>
</evidence>
<feature type="region of interest" description="Disordered" evidence="1">
    <location>
        <begin position="43"/>
        <end position="190"/>
    </location>
</feature>
<protein>
    <recommendedName>
        <fullName evidence="2">Multiple myeloma tumor-associated protein 2-like N-terminal domain-containing protein</fullName>
    </recommendedName>
</protein>
<evidence type="ECO:0000256" key="1">
    <source>
        <dbReference type="SAM" id="MobiDB-lite"/>
    </source>
</evidence>
<dbReference type="InterPro" id="IPR039207">
    <property type="entry name" value="MMTAG2-like"/>
</dbReference>
<dbReference type="AlphaFoldDB" id="A0AAW1GSL2"/>
<comment type="caution">
    <text evidence="4">The sequence shown here is derived from an EMBL/GenBank/DDBJ whole genome shotgun (WGS) entry which is preliminary data.</text>
</comment>
<dbReference type="Proteomes" id="UP001443914">
    <property type="component" value="Unassembled WGS sequence"/>
</dbReference>
<dbReference type="EMBL" id="JBDFQZ010000014">
    <property type="protein sequence ID" value="KAK9666740.1"/>
    <property type="molecule type" value="Genomic_DNA"/>
</dbReference>
<dbReference type="PANTHER" id="PTHR14580">
    <property type="entry name" value="MULTIPLE MYELOMA TUMOR-ASSOCIATED PROTEIN 2 FAMILY MEMBER"/>
    <property type="match status" value="1"/>
</dbReference>
<dbReference type="InterPro" id="IPR019315">
    <property type="entry name" value="MMTA2_N"/>
</dbReference>